<dbReference type="PROSITE" id="PS51318">
    <property type="entry name" value="TAT"/>
    <property type="match status" value="1"/>
</dbReference>
<dbReference type="PANTHER" id="PTHR42678">
    <property type="entry name" value="AMIDASE"/>
    <property type="match status" value="1"/>
</dbReference>
<keyword evidence="2" id="KW-0732">Signal</keyword>
<dbReference type="Proteomes" id="UP001284601">
    <property type="component" value="Unassembled WGS sequence"/>
</dbReference>
<evidence type="ECO:0000313" key="5">
    <source>
        <dbReference type="Proteomes" id="UP001284601"/>
    </source>
</evidence>
<dbReference type="InterPro" id="IPR023631">
    <property type="entry name" value="Amidase_dom"/>
</dbReference>
<dbReference type="InterPro" id="IPR006311">
    <property type="entry name" value="TAT_signal"/>
</dbReference>
<dbReference type="SUPFAM" id="SSF75304">
    <property type="entry name" value="Amidase signature (AS) enzymes"/>
    <property type="match status" value="1"/>
</dbReference>
<reference evidence="5" key="1">
    <citation type="submission" date="2023-07" db="EMBL/GenBank/DDBJ databases">
        <title>Conexibacter stalactiti sp. nov., isolated from stalactites in a lava cave and emended description of the genus Conexibacter.</title>
        <authorList>
            <person name="Lee S.D."/>
        </authorList>
    </citation>
    <scope>NUCLEOTIDE SEQUENCE [LARGE SCALE GENOMIC DNA]</scope>
    <source>
        <strain evidence="5">KCTC 39840</strain>
    </source>
</reference>
<evidence type="ECO:0000313" key="4">
    <source>
        <dbReference type="EMBL" id="MDW5593098.1"/>
    </source>
</evidence>
<feature type="domain" description="Amidase" evidence="3">
    <location>
        <begin position="64"/>
        <end position="525"/>
    </location>
</feature>
<evidence type="ECO:0000256" key="1">
    <source>
        <dbReference type="SAM" id="MobiDB-lite"/>
    </source>
</evidence>
<feature type="region of interest" description="Disordered" evidence="1">
    <location>
        <begin position="178"/>
        <end position="199"/>
    </location>
</feature>
<feature type="chain" id="PRO_5047219633" evidence="2">
    <location>
        <begin position="35"/>
        <end position="676"/>
    </location>
</feature>
<comment type="caution">
    <text evidence="4">The sequence shown here is derived from an EMBL/GenBank/DDBJ whole genome shotgun (WGS) entry which is preliminary data.</text>
</comment>
<evidence type="ECO:0000256" key="2">
    <source>
        <dbReference type="SAM" id="SignalP"/>
    </source>
</evidence>
<proteinExistence type="predicted"/>
<dbReference type="Gene3D" id="3.90.1300.10">
    <property type="entry name" value="Amidase signature (AS) domain"/>
    <property type="match status" value="1"/>
</dbReference>
<organism evidence="4 5">
    <name type="scientific">Conexibacter stalactiti</name>
    <dbReference type="NCBI Taxonomy" id="1940611"/>
    <lineage>
        <taxon>Bacteria</taxon>
        <taxon>Bacillati</taxon>
        <taxon>Actinomycetota</taxon>
        <taxon>Thermoleophilia</taxon>
        <taxon>Solirubrobacterales</taxon>
        <taxon>Conexibacteraceae</taxon>
        <taxon>Conexibacter</taxon>
    </lineage>
</organism>
<dbReference type="EMBL" id="JAWSTH010000002">
    <property type="protein sequence ID" value="MDW5593098.1"/>
    <property type="molecule type" value="Genomic_DNA"/>
</dbReference>
<keyword evidence="5" id="KW-1185">Reference proteome</keyword>
<feature type="signal peptide" evidence="2">
    <location>
        <begin position="1"/>
        <end position="34"/>
    </location>
</feature>
<gene>
    <name evidence="4" type="ORF">R7226_02030</name>
</gene>
<dbReference type="Pfam" id="PF01425">
    <property type="entry name" value="Amidase"/>
    <property type="match status" value="1"/>
</dbReference>
<sequence length="676" mass="69513">MTVRSQRRGLARGGATAAAAVTLALGAIAPAAGAAEAVRPDVVELTIGEASDLLARHATTSVALVDEYIARIAAYDDAYGDQPGLHAVIAVNEQARQQAAALDAERAAGSVRGPLHGVPIIVKDNIDMLGMPTTNGAIAFASYKPKNDATVIRRLKAAGAIVVAKANLSEFAWNGSDSKSGLGGEVRNPYDQSKTASGSSGGTAAAVAASFATAGLGSDTFGSIRNPAANQALVGVRPTHGLVSLTGVTPQVEPQDTVGPLAKSVEDAAILLDATAGYDPSDHWTTGTIGQVPESYAAGLSTTALAGKKLLTFTNASFHGGSGPARAAERAEVAAIQDAALAQLEAQGATVERVELTADEVRSLQGRGWLGMAYYLDGFFARNDAFWPVGLAARAAPTDRLTTADYVADDRETPQIKPDAAWLLSTAGITDTDLATQDARAAAALAAWKRLLADHDADAVAIPTDALAASPVTEDPAGYSENADNASLSSGMGTPAVVLPVGYTQSRLPVSLQLIGLPYAEGELLAYAYDYERATRTRVAPPTTPELAHPAPPAPPAPLVPPVAPPVSQPAAPAPVAPAVPAKPALSLSVRRTGAAKVGRSLGVRVAVRSSSGTSVSRVAVSYRWYVGGKRAGSSRTLKLTKRMTGKRVTVRVTVSKAGYRTVSRTVLLTRKVTAR</sequence>
<dbReference type="RefSeq" id="WP_318595361.1">
    <property type="nucleotide sequence ID" value="NZ_JAWSTH010000002.1"/>
</dbReference>
<evidence type="ECO:0000259" key="3">
    <source>
        <dbReference type="Pfam" id="PF01425"/>
    </source>
</evidence>
<protein>
    <submittedName>
        <fullName evidence="4">Amidase</fullName>
    </submittedName>
</protein>
<dbReference type="PANTHER" id="PTHR42678:SF34">
    <property type="entry name" value="OS04G0183300 PROTEIN"/>
    <property type="match status" value="1"/>
</dbReference>
<accession>A0ABU4HIF6</accession>
<reference evidence="4 5" key="2">
    <citation type="submission" date="2023-10" db="EMBL/GenBank/DDBJ databases">
        <authorList>
            <person name="Han X.F."/>
        </authorList>
    </citation>
    <scope>NUCLEOTIDE SEQUENCE [LARGE SCALE GENOMIC DNA]</scope>
    <source>
        <strain evidence="4 5">KCTC 39840</strain>
    </source>
</reference>
<dbReference type="InterPro" id="IPR036928">
    <property type="entry name" value="AS_sf"/>
</dbReference>
<name>A0ABU4HIF6_9ACTN</name>